<dbReference type="CDD" id="cd00093">
    <property type="entry name" value="HTH_XRE"/>
    <property type="match status" value="1"/>
</dbReference>
<reference evidence="4 5" key="1">
    <citation type="submission" date="2021-03" db="EMBL/GenBank/DDBJ databases">
        <title>Pseudidiomarina terrestris, a new bacterium isolated from saline soil.</title>
        <authorList>
            <person name="Galisteo C."/>
            <person name="De La Haba R."/>
            <person name="Sanchez-Porro C."/>
            <person name="Ventosa A."/>
        </authorList>
    </citation>
    <scope>NUCLEOTIDE SEQUENCE [LARGE SCALE GENOMIC DNA]</scope>
    <source>
        <strain evidence="2 5">1APP75-32.1</strain>
        <strain evidence="4">1APR75-15</strain>
        <strain evidence="3">1ASR75-15</strain>
    </source>
</reference>
<accession>A0AAW7QYB7</accession>
<protein>
    <submittedName>
        <fullName evidence="2">Helix-turn-helix domain-containing protein</fullName>
    </submittedName>
</protein>
<dbReference type="InterPro" id="IPR010982">
    <property type="entry name" value="Lambda_DNA-bd_dom_sf"/>
</dbReference>
<comment type="caution">
    <text evidence="2">The sequence shown here is derived from an EMBL/GenBank/DDBJ whole genome shotgun (WGS) entry which is preliminary data.</text>
</comment>
<dbReference type="Pfam" id="PF07022">
    <property type="entry name" value="Phage_CI_repr"/>
    <property type="match status" value="1"/>
</dbReference>
<dbReference type="Proteomes" id="UP001169492">
    <property type="component" value="Unassembled WGS sequence"/>
</dbReference>
<dbReference type="Gene3D" id="1.10.260.40">
    <property type="entry name" value="lambda repressor-like DNA-binding domains"/>
    <property type="match status" value="1"/>
</dbReference>
<proteinExistence type="predicted"/>
<gene>
    <name evidence="2" type="ORF">J6I90_08185</name>
    <name evidence="3" type="ORF">J6I92_07270</name>
</gene>
<evidence type="ECO:0000259" key="1">
    <source>
        <dbReference type="PROSITE" id="PS50943"/>
    </source>
</evidence>
<dbReference type="GO" id="GO:0045892">
    <property type="term" value="P:negative regulation of DNA-templated transcription"/>
    <property type="evidence" value="ECO:0007669"/>
    <property type="project" value="InterPro"/>
</dbReference>
<dbReference type="Proteomes" id="UP001169491">
    <property type="component" value="Unassembled WGS sequence"/>
</dbReference>
<sequence>MKKNNRKSSAKNGSHSGVLFKLESGFSCRLKQAIGKRSVHSFAKSCGISDSLIRKYLAGSLPGLDKALILAREAGVSLEWLATGQALPEKSESATDKKLLDVDLMEEVIAKTRRKFRDQNISMTPEDEAKIIRLIYEFNSEITPCLDGAPVIDNASAFEIRFSQFDLKNKGTSDLEDN</sequence>
<name>A0AAW7QYB7_9GAMM</name>
<feature type="domain" description="HTH cro/C1-type" evidence="1">
    <location>
        <begin position="42"/>
        <end position="81"/>
    </location>
</feature>
<dbReference type="AlphaFoldDB" id="A0AAW7QYB7"/>
<dbReference type="InterPro" id="IPR001387">
    <property type="entry name" value="Cro/C1-type_HTH"/>
</dbReference>
<dbReference type="EMBL" id="JAGGJB010000004">
    <property type="protein sequence ID" value="MDN7124858.1"/>
    <property type="molecule type" value="Genomic_DNA"/>
</dbReference>
<evidence type="ECO:0000313" key="5">
    <source>
        <dbReference type="Proteomes" id="UP001169492"/>
    </source>
</evidence>
<organism evidence="2 5">
    <name type="scientific">Pseudidiomarina terrestris</name>
    <dbReference type="NCBI Taxonomy" id="2820060"/>
    <lineage>
        <taxon>Bacteria</taxon>
        <taxon>Pseudomonadati</taxon>
        <taxon>Pseudomonadota</taxon>
        <taxon>Gammaproteobacteria</taxon>
        <taxon>Alteromonadales</taxon>
        <taxon>Idiomarinaceae</taxon>
        <taxon>Pseudidiomarina</taxon>
    </lineage>
</organism>
<evidence type="ECO:0000313" key="2">
    <source>
        <dbReference type="EMBL" id="MDN7124858.1"/>
    </source>
</evidence>
<dbReference type="InterPro" id="IPR010744">
    <property type="entry name" value="Phage_CI_N"/>
</dbReference>
<dbReference type="SUPFAM" id="SSF47413">
    <property type="entry name" value="lambda repressor-like DNA-binding domains"/>
    <property type="match status" value="1"/>
</dbReference>
<evidence type="ECO:0000313" key="3">
    <source>
        <dbReference type="EMBL" id="MDN7129668.1"/>
    </source>
</evidence>
<dbReference type="RefSeq" id="WP_301774654.1">
    <property type="nucleotide sequence ID" value="NZ_JAGGJB010000004.1"/>
</dbReference>
<evidence type="ECO:0000313" key="4">
    <source>
        <dbReference type="Proteomes" id="UP001169491"/>
    </source>
</evidence>
<dbReference type="GO" id="GO:0003677">
    <property type="term" value="F:DNA binding"/>
    <property type="evidence" value="ECO:0007669"/>
    <property type="project" value="InterPro"/>
</dbReference>
<keyword evidence="4" id="KW-1185">Reference proteome</keyword>
<dbReference type="PROSITE" id="PS50943">
    <property type="entry name" value="HTH_CROC1"/>
    <property type="match status" value="1"/>
</dbReference>
<dbReference type="EMBL" id="JAGGJC010000002">
    <property type="protein sequence ID" value="MDN7129668.1"/>
    <property type="molecule type" value="Genomic_DNA"/>
</dbReference>